<feature type="domain" description="HTH cro/C1-type" evidence="1">
    <location>
        <begin position="5"/>
        <end position="62"/>
    </location>
</feature>
<dbReference type="GO" id="GO:0003677">
    <property type="term" value="F:DNA binding"/>
    <property type="evidence" value="ECO:0007669"/>
    <property type="project" value="InterPro"/>
</dbReference>
<dbReference type="RefSeq" id="WP_354635897.1">
    <property type="nucleotide sequence ID" value="NZ_CP159837.1"/>
</dbReference>
<evidence type="ECO:0000313" key="2">
    <source>
        <dbReference type="EMBL" id="XCM38686.1"/>
    </source>
</evidence>
<dbReference type="InterPro" id="IPR001387">
    <property type="entry name" value="Cro/C1-type_HTH"/>
</dbReference>
<accession>A0AAU8JHF8</accession>
<sequence>MIQWRLRHIMADQMLTNKELAERLGKHPNSIGNLKNTDSMPRIDGETLNSLCLALRVTPSDLIRFVPDNDAA</sequence>
<dbReference type="SUPFAM" id="SSF47413">
    <property type="entry name" value="lambda repressor-like DNA-binding domains"/>
    <property type="match status" value="1"/>
</dbReference>
<evidence type="ECO:0000259" key="1">
    <source>
        <dbReference type="SMART" id="SM00530"/>
    </source>
</evidence>
<gene>
    <name evidence="2" type="ORF">ABWT76_001546</name>
</gene>
<dbReference type="Gene3D" id="1.10.260.40">
    <property type="entry name" value="lambda repressor-like DNA-binding domains"/>
    <property type="match status" value="1"/>
</dbReference>
<dbReference type="Pfam" id="PF13443">
    <property type="entry name" value="HTH_26"/>
    <property type="match status" value="1"/>
</dbReference>
<proteinExistence type="predicted"/>
<dbReference type="EMBL" id="CP159837">
    <property type="protein sequence ID" value="XCM38686.1"/>
    <property type="molecule type" value="Genomic_DNA"/>
</dbReference>
<dbReference type="AlphaFoldDB" id="A0AAU8JHF8"/>
<dbReference type="CDD" id="cd00093">
    <property type="entry name" value="HTH_XRE"/>
    <property type="match status" value="1"/>
</dbReference>
<dbReference type="SMART" id="SM00530">
    <property type="entry name" value="HTH_XRE"/>
    <property type="match status" value="1"/>
</dbReference>
<protein>
    <submittedName>
        <fullName evidence="2">Helix-turn-helix domain-containing protein</fullName>
    </submittedName>
</protein>
<reference evidence="2" key="1">
    <citation type="submission" date="2024-07" db="EMBL/GenBank/DDBJ databases">
        <authorList>
            <person name="Kim Y.J."/>
            <person name="Jeong J.Y."/>
        </authorList>
    </citation>
    <scope>NUCLEOTIDE SEQUENCE</scope>
    <source>
        <strain evidence="2">GIHE-MW2</strain>
    </source>
</reference>
<dbReference type="InterPro" id="IPR010982">
    <property type="entry name" value="Lambda_DNA-bd_dom_sf"/>
</dbReference>
<name>A0AAU8JHF8_9CYAN</name>
<organism evidence="2">
    <name type="scientific">Planktothricoides raciborskii GIHE-MW2</name>
    <dbReference type="NCBI Taxonomy" id="2792601"/>
    <lineage>
        <taxon>Bacteria</taxon>
        <taxon>Bacillati</taxon>
        <taxon>Cyanobacteriota</taxon>
        <taxon>Cyanophyceae</taxon>
        <taxon>Oscillatoriophycideae</taxon>
        <taxon>Oscillatoriales</taxon>
        <taxon>Oscillatoriaceae</taxon>
        <taxon>Planktothricoides</taxon>
    </lineage>
</organism>